<feature type="region of interest" description="Disordered" evidence="1">
    <location>
        <begin position="16"/>
        <end position="51"/>
    </location>
</feature>
<evidence type="ECO:0000313" key="3">
    <source>
        <dbReference type="Proteomes" id="UP000215902"/>
    </source>
</evidence>
<name>A0A267DFV5_9PLAT</name>
<dbReference type="AlphaFoldDB" id="A0A267DFV5"/>
<protein>
    <submittedName>
        <fullName evidence="2">Uncharacterized protein</fullName>
    </submittedName>
</protein>
<feature type="compositionally biased region" description="Pro residues" evidence="1">
    <location>
        <begin position="589"/>
        <end position="604"/>
    </location>
</feature>
<reference evidence="2 3" key="1">
    <citation type="submission" date="2017-06" db="EMBL/GenBank/DDBJ databases">
        <title>A platform for efficient transgenesis in Macrostomum lignano, a flatworm model organism for stem cell research.</title>
        <authorList>
            <person name="Berezikov E."/>
        </authorList>
    </citation>
    <scope>NUCLEOTIDE SEQUENCE [LARGE SCALE GENOMIC DNA]</scope>
    <source>
        <strain evidence="2">DV1</strain>
        <tissue evidence="2">Whole organism</tissue>
    </source>
</reference>
<keyword evidence="3" id="KW-1185">Reference proteome</keyword>
<feature type="region of interest" description="Disordered" evidence="1">
    <location>
        <begin position="507"/>
        <end position="541"/>
    </location>
</feature>
<proteinExistence type="predicted"/>
<feature type="region of interest" description="Disordered" evidence="1">
    <location>
        <begin position="583"/>
        <end position="619"/>
    </location>
</feature>
<organism evidence="2 3">
    <name type="scientific">Macrostomum lignano</name>
    <dbReference type="NCBI Taxonomy" id="282301"/>
    <lineage>
        <taxon>Eukaryota</taxon>
        <taxon>Metazoa</taxon>
        <taxon>Spiralia</taxon>
        <taxon>Lophotrochozoa</taxon>
        <taxon>Platyhelminthes</taxon>
        <taxon>Rhabditophora</taxon>
        <taxon>Macrostomorpha</taxon>
        <taxon>Macrostomida</taxon>
        <taxon>Macrostomidae</taxon>
        <taxon>Macrostomum</taxon>
    </lineage>
</organism>
<comment type="caution">
    <text evidence="2">The sequence shown here is derived from an EMBL/GenBank/DDBJ whole genome shotgun (WGS) entry which is preliminary data.</text>
</comment>
<feature type="non-terminal residue" evidence="2">
    <location>
        <position position="1"/>
    </location>
</feature>
<evidence type="ECO:0000256" key="1">
    <source>
        <dbReference type="SAM" id="MobiDB-lite"/>
    </source>
</evidence>
<dbReference type="EMBL" id="NIVC01004214">
    <property type="protein sequence ID" value="PAA48178.1"/>
    <property type="molecule type" value="Genomic_DNA"/>
</dbReference>
<accession>A0A267DFV5</accession>
<evidence type="ECO:0000313" key="2">
    <source>
        <dbReference type="EMBL" id="PAA48178.1"/>
    </source>
</evidence>
<feature type="compositionally biased region" description="Low complexity" evidence="1">
    <location>
        <begin position="516"/>
        <end position="537"/>
    </location>
</feature>
<sequence length="701" mass="77920">ACPSHGYERLEYYTSQRSMRSQAPQTLTRSQTIPSDIGQSESGKDSLGLDRGRSCRLTQRSIQTLDKLASMDARQSAGFFYANFGTATISSSSHSVWEPMREAKRNVHSDVTSAAVGGLRRDNSEPVSLVSSARGSADLLRLQLVCDNEVRQVSLTWQPRRLGDLLRLFVDAFQCRLQCRRVDLTACRVFVLDRNRGAYRQVCDATREVRQNAVLLLVTPPTELMTADQFAHPGCEAAGRATCCDDATKPICQQLQQTAQLMRHPQAAQDYKDFSQQQPHQQQHLVCTCPREVKQALRDAGYFWAAGNGAATQKNNQTTESVQWNQFDRPAFDATSRGSTLENLQDEDTQHQQHQQQRLRLRRQTQQAAQHAPSNSSLDSAFSGQSTNSDASLSSALLTATTVGVTDAHRPVTKTPVGIDSLRLVRDQTAQLRRDFQSLREGHKDNVRAMNDMFQENMQSIKKHLSALNAQINEEADSSNLARFEKALRSERSENESMIMPLCHHVGRSNLPLNNQRKAASQSPKSSRSSRPCSQQQIPASRLPITVPGSLETIRRAVLLRSIQAIVPDHCARMRALAAIDKSAASSMEPPPPPPQPQQPPKSPQRPSDSVAIKQQRRQQRAVVFSNTVKVDDGRELTILNGGPDEAQQHSLGDGERDDDVWKRQPAQFDAFLLQHQPGATVGTSVQHSASMHGFYCDRPV</sequence>
<feature type="compositionally biased region" description="Basic and acidic residues" evidence="1">
    <location>
        <begin position="42"/>
        <end position="51"/>
    </location>
</feature>
<feature type="compositionally biased region" description="Polar residues" evidence="1">
    <location>
        <begin position="373"/>
        <end position="386"/>
    </location>
</feature>
<gene>
    <name evidence="2" type="ORF">BOX15_Mlig000792g2</name>
</gene>
<feature type="region of interest" description="Disordered" evidence="1">
    <location>
        <begin position="635"/>
        <end position="659"/>
    </location>
</feature>
<feature type="compositionally biased region" description="Polar residues" evidence="1">
    <location>
        <begin position="16"/>
        <end position="41"/>
    </location>
</feature>
<dbReference type="Proteomes" id="UP000215902">
    <property type="component" value="Unassembled WGS sequence"/>
</dbReference>
<feature type="region of interest" description="Disordered" evidence="1">
    <location>
        <begin position="343"/>
        <end position="386"/>
    </location>
</feature>